<name>A0A6H1ZEA7_9ZZZZ</name>
<evidence type="ECO:0000313" key="1">
    <source>
        <dbReference type="EMBL" id="QJA45868.1"/>
    </source>
</evidence>
<proteinExistence type="predicted"/>
<sequence length="118" mass="13308">MSLDSHLIHTCTIERAYQSGTNVHGLDSDRYSVIAESQMCRLVVNQERIGISERAERPVMTTYKMLFPAGVDILQHDRVSNVLLEDGTLLTNIFSMEGILPRRGRSLRHVAVELEKVA</sequence>
<protein>
    <submittedName>
        <fullName evidence="1">Uncharacterized protein</fullName>
    </submittedName>
</protein>
<dbReference type="EMBL" id="MT143998">
    <property type="protein sequence ID" value="QJA45868.1"/>
    <property type="molecule type" value="Genomic_DNA"/>
</dbReference>
<dbReference type="AlphaFoldDB" id="A0A6H1ZEA7"/>
<reference evidence="1" key="1">
    <citation type="submission" date="2020-03" db="EMBL/GenBank/DDBJ databases">
        <title>The deep terrestrial virosphere.</title>
        <authorList>
            <person name="Holmfeldt K."/>
            <person name="Nilsson E."/>
            <person name="Simone D."/>
            <person name="Lopez-Fernandez M."/>
            <person name="Wu X."/>
            <person name="de Brujin I."/>
            <person name="Lundin D."/>
            <person name="Andersson A."/>
            <person name="Bertilsson S."/>
            <person name="Dopson M."/>
        </authorList>
    </citation>
    <scope>NUCLEOTIDE SEQUENCE</scope>
    <source>
        <strain evidence="1">TM448A00285</strain>
    </source>
</reference>
<accession>A0A6H1ZEA7</accession>
<organism evidence="1">
    <name type="scientific">viral metagenome</name>
    <dbReference type="NCBI Taxonomy" id="1070528"/>
    <lineage>
        <taxon>unclassified sequences</taxon>
        <taxon>metagenomes</taxon>
        <taxon>organismal metagenomes</taxon>
    </lineage>
</organism>
<gene>
    <name evidence="1" type="ORF">TM448A00285_0046</name>
</gene>